<keyword evidence="2" id="KW-1185">Reference proteome</keyword>
<comment type="caution">
    <text evidence="1">The sequence shown here is derived from an EMBL/GenBank/DDBJ whole genome shotgun (WGS) entry which is preliminary data.</text>
</comment>
<protein>
    <recommendedName>
        <fullName evidence="3">DUF5659 domain-containing protein</fullName>
    </recommendedName>
</protein>
<dbReference type="RefSeq" id="WP_216440577.1">
    <property type="nucleotide sequence ID" value="NZ_JAHLQF010000004.1"/>
</dbReference>
<name>A0ABS6EMW1_9CLOT</name>
<evidence type="ECO:0008006" key="3">
    <source>
        <dbReference type="Google" id="ProtNLM"/>
    </source>
</evidence>
<proteinExistence type="predicted"/>
<reference evidence="1 2" key="1">
    <citation type="submission" date="2021-06" db="EMBL/GenBank/DDBJ databases">
        <authorList>
            <person name="Sun Q."/>
            <person name="Li D."/>
        </authorList>
    </citation>
    <scope>NUCLEOTIDE SEQUENCE [LARGE SCALE GENOMIC DNA]</scope>
    <source>
        <strain evidence="1 2">MSJ-11</strain>
    </source>
</reference>
<evidence type="ECO:0000313" key="2">
    <source>
        <dbReference type="Proteomes" id="UP000726170"/>
    </source>
</evidence>
<sequence>MMKMILNNESIKIIRNYNDANLLLDRGHKIVQVDRDRRDRKYMIFIFEKNEQLLKDLEEITPKK</sequence>
<dbReference type="Proteomes" id="UP000726170">
    <property type="component" value="Unassembled WGS sequence"/>
</dbReference>
<evidence type="ECO:0000313" key="1">
    <source>
        <dbReference type="EMBL" id="MBU5485981.1"/>
    </source>
</evidence>
<gene>
    <name evidence="1" type="ORF">KQI86_16795</name>
</gene>
<organism evidence="1 2">
    <name type="scientific">Clostridium mobile</name>
    <dbReference type="NCBI Taxonomy" id="2841512"/>
    <lineage>
        <taxon>Bacteria</taxon>
        <taxon>Bacillati</taxon>
        <taxon>Bacillota</taxon>
        <taxon>Clostridia</taxon>
        <taxon>Eubacteriales</taxon>
        <taxon>Clostridiaceae</taxon>
        <taxon>Clostridium</taxon>
    </lineage>
</organism>
<accession>A0ABS6EMW1</accession>
<dbReference type="EMBL" id="JAHLQF010000004">
    <property type="protein sequence ID" value="MBU5485981.1"/>
    <property type="molecule type" value="Genomic_DNA"/>
</dbReference>